<evidence type="ECO:0000256" key="1">
    <source>
        <dbReference type="SAM" id="Coils"/>
    </source>
</evidence>
<feature type="compositionally biased region" description="Basic and acidic residues" evidence="2">
    <location>
        <begin position="1026"/>
        <end position="1045"/>
    </location>
</feature>
<feature type="region of interest" description="Disordered" evidence="2">
    <location>
        <begin position="218"/>
        <end position="278"/>
    </location>
</feature>
<gene>
    <name evidence="3" type="ORF">VNI00_018129</name>
</gene>
<feature type="compositionally biased region" description="Basic and acidic residues" evidence="2">
    <location>
        <begin position="401"/>
        <end position="419"/>
    </location>
</feature>
<keyword evidence="1" id="KW-0175">Coiled coil</keyword>
<feature type="region of interest" description="Disordered" evidence="2">
    <location>
        <begin position="129"/>
        <end position="180"/>
    </location>
</feature>
<sequence>MAGGLSNVNDVEDLQRELDTAQQKLEALLSAQDRLVNDLASATNLTADKQKDLDDLKGRRAERGKKALKQKQVLKLEAERDQARAARTMIENETRQWKEDLSNAQERVKELMSALEDLRVLKQTLYDSAQDGAGDGQLPQMPGGPPISQESESNVVAPRVDGEGAGSSAEAEEPPIQDPIMPLISTGIEVVAAGAAEPSVAPQVSEDNVHSMAHANMVQQSNLKSPRRTVIDDDSPSEEGTAKRKVVEEQGDPVHDLKRLRRANVSDDGESSHSLLDSNANSGLNQGLNRDVTYVFPDAANVEFGAANVDFGAANVDFGAANVDFGTNDEMNRWLIEAMGNGLRPPPRGIMEYLSQVPMFSGGHTAGHEEMKLIGAGEGLGNVHTDDGPKNPKKKRSKGGKGKEKAVVDEEVDQDRGKSVWDQVDDREEVKPLEPIDDEDKEKEDEIREWVWDSIDHPDSMKSAPRGTYGYMQKHSRFVPEAAYTAPEIARKVFESEKDAFKCVAHTRSDKQTKAWDTESNFIGVPFEPFPTTVKKKIRSYLHPQKGRPMTLEMARQQDDVRQMIHSQNERRREWGQTLELSLGVTDSGPSNIDNLMAMSNAAGTSAPIERDEYGRDVRAMDCGCDTRRAIGWMALWKMGRLSSTTHPGKRMGGDDTFLSTLHRDMVLEALEGLGKVHVEDLYTHELEDDPDIPGKHRYRKKNPMERLCKQAYRVFDDMRMLASRGTPVPPGYEVLGAFLGLENVEVKGAEAKEGEMEPMCILDEQQKAYLAACAGSMQQSRGDDVSFRFRTRFLVNVAIRLNMIRSLLDIRPNFPISRHRTRTGNLPPRTAEGKIEGDETMAMRHAHGRGRSLLDCPDTDNLVEIQNAYLDFSVNHPRLGFPHSVDCLYWGRLCTGPRKVVVPLQERWSEPKKMFQNLLIWHWLLFHDDEDEIRRGDLLTREEATRLKVQYTIFYYRQDHPLIREELDLNTLWYASTAQRQRIYGPLLVFKHELTTNLPVSLDIREAQAVAWNIERFIEAMSVKRKERRESSEEVPDEAKDTHGEIVAVDNGGIAAKRE</sequence>
<feature type="region of interest" description="Disordered" evidence="2">
    <location>
        <begin position="378"/>
        <end position="444"/>
    </location>
</feature>
<organism evidence="3 4">
    <name type="scientific">Paramarasmius palmivorus</name>
    <dbReference type="NCBI Taxonomy" id="297713"/>
    <lineage>
        <taxon>Eukaryota</taxon>
        <taxon>Fungi</taxon>
        <taxon>Dikarya</taxon>
        <taxon>Basidiomycota</taxon>
        <taxon>Agaricomycotina</taxon>
        <taxon>Agaricomycetes</taxon>
        <taxon>Agaricomycetidae</taxon>
        <taxon>Agaricales</taxon>
        <taxon>Marasmiineae</taxon>
        <taxon>Marasmiaceae</taxon>
        <taxon>Paramarasmius</taxon>
    </lineage>
</organism>
<feature type="compositionally biased region" description="Basic and acidic residues" evidence="2">
    <location>
        <begin position="49"/>
        <end position="65"/>
    </location>
</feature>
<comment type="caution">
    <text evidence="3">The sequence shown here is derived from an EMBL/GenBank/DDBJ whole genome shotgun (WGS) entry which is preliminary data.</text>
</comment>
<feature type="compositionally biased region" description="Basic residues" evidence="2">
    <location>
        <begin position="391"/>
        <end position="400"/>
    </location>
</feature>
<accession>A0AAW0B1K4</accession>
<name>A0AAW0B1K4_9AGAR</name>
<proteinExistence type="predicted"/>
<feature type="compositionally biased region" description="Basic and acidic residues" evidence="2">
    <location>
        <begin position="240"/>
        <end position="257"/>
    </location>
</feature>
<protein>
    <submittedName>
        <fullName evidence="3">Uncharacterized protein</fullName>
    </submittedName>
</protein>
<keyword evidence="4" id="KW-1185">Reference proteome</keyword>
<evidence type="ECO:0000313" key="4">
    <source>
        <dbReference type="Proteomes" id="UP001383192"/>
    </source>
</evidence>
<evidence type="ECO:0000313" key="3">
    <source>
        <dbReference type="EMBL" id="KAK7019229.1"/>
    </source>
</evidence>
<feature type="region of interest" description="Disordered" evidence="2">
    <location>
        <begin position="49"/>
        <end position="68"/>
    </location>
</feature>
<feature type="coiled-coil region" evidence="1">
    <location>
        <begin position="11"/>
        <end position="38"/>
    </location>
</feature>
<dbReference type="Proteomes" id="UP001383192">
    <property type="component" value="Unassembled WGS sequence"/>
</dbReference>
<evidence type="ECO:0000256" key="2">
    <source>
        <dbReference type="SAM" id="MobiDB-lite"/>
    </source>
</evidence>
<feature type="region of interest" description="Disordered" evidence="2">
    <location>
        <begin position="1026"/>
        <end position="1060"/>
    </location>
</feature>
<dbReference type="AlphaFoldDB" id="A0AAW0B1K4"/>
<dbReference type="EMBL" id="JAYKXP010000212">
    <property type="protein sequence ID" value="KAK7019229.1"/>
    <property type="molecule type" value="Genomic_DNA"/>
</dbReference>
<reference evidence="3 4" key="1">
    <citation type="submission" date="2024-01" db="EMBL/GenBank/DDBJ databases">
        <title>A draft genome for a cacao thread blight-causing isolate of Paramarasmius palmivorus.</title>
        <authorList>
            <person name="Baruah I.K."/>
            <person name="Bukari Y."/>
            <person name="Amoako-Attah I."/>
            <person name="Meinhardt L.W."/>
            <person name="Bailey B.A."/>
            <person name="Cohen S.P."/>
        </authorList>
    </citation>
    <scope>NUCLEOTIDE SEQUENCE [LARGE SCALE GENOMIC DNA]</scope>
    <source>
        <strain evidence="3 4">GH-12</strain>
    </source>
</reference>